<feature type="non-terminal residue" evidence="1">
    <location>
        <position position="1"/>
    </location>
</feature>
<reference evidence="1" key="1">
    <citation type="submission" date="2021-06" db="EMBL/GenBank/DDBJ databases">
        <authorList>
            <person name="Kallberg Y."/>
            <person name="Tangrot J."/>
            <person name="Rosling A."/>
        </authorList>
    </citation>
    <scope>NUCLEOTIDE SEQUENCE</scope>
    <source>
        <strain evidence="1">MA461A</strain>
    </source>
</reference>
<keyword evidence="2" id="KW-1185">Reference proteome</keyword>
<dbReference type="Proteomes" id="UP000789920">
    <property type="component" value="Unassembled WGS sequence"/>
</dbReference>
<dbReference type="EMBL" id="CAJVQC010033520">
    <property type="protein sequence ID" value="CAG8754150.1"/>
    <property type="molecule type" value="Genomic_DNA"/>
</dbReference>
<gene>
    <name evidence="1" type="ORF">RPERSI_LOCUS14497</name>
</gene>
<accession>A0ACA9QIF3</accession>
<organism evidence="1 2">
    <name type="scientific">Racocetra persica</name>
    <dbReference type="NCBI Taxonomy" id="160502"/>
    <lineage>
        <taxon>Eukaryota</taxon>
        <taxon>Fungi</taxon>
        <taxon>Fungi incertae sedis</taxon>
        <taxon>Mucoromycota</taxon>
        <taxon>Glomeromycotina</taxon>
        <taxon>Glomeromycetes</taxon>
        <taxon>Diversisporales</taxon>
        <taxon>Gigasporaceae</taxon>
        <taxon>Racocetra</taxon>
    </lineage>
</organism>
<evidence type="ECO:0000313" key="1">
    <source>
        <dbReference type="EMBL" id="CAG8754150.1"/>
    </source>
</evidence>
<sequence length="239" mass="27390">NQDALQAVLEKIANTFRDVISRTTATSRVPIYETNLVCIELLFGIKEEDSFKWVELFDRAANTNNWTPRKKIKIASGYLQVQEAFEKSQSRTLVAPTVYNVNVLRRFKAKNSLVSNYNNKSEEKPQNNKKLEIDLDNLTHQVQKLTTALTLLMETVPRFYKEYEPEVEEEEAFVTSVAIINYILPKGPENDTLKDLRINQRKDIIPQALVALLVNVNSLQLVQQALVAPLQDLDEREAL</sequence>
<comment type="caution">
    <text evidence="1">The sequence shown here is derived from an EMBL/GenBank/DDBJ whole genome shotgun (WGS) entry which is preliminary data.</text>
</comment>
<evidence type="ECO:0000313" key="2">
    <source>
        <dbReference type="Proteomes" id="UP000789920"/>
    </source>
</evidence>
<proteinExistence type="predicted"/>
<protein>
    <submittedName>
        <fullName evidence="1">33798_t:CDS:1</fullName>
    </submittedName>
</protein>
<feature type="non-terminal residue" evidence="1">
    <location>
        <position position="239"/>
    </location>
</feature>
<name>A0ACA9QIF3_9GLOM</name>